<organism evidence="3 4">
    <name type="scientific">Candidatus Lloydbacteria bacterium RIFCSPHIGHO2_02_FULL_50_13</name>
    <dbReference type="NCBI Taxonomy" id="1798661"/>
    <lineage>
        <taxon>Bacteria</taxon>
        <taxon>Candidatus Lloydiibacteriota</taxon>
    </lineage>
</organism>
<dbReference type="AlphaFoldDB" id="A0A1G2D519"/>
<dbReference type="Pfam" id="PF05066">
    <property type="entry name" value="HARE-HTH"/>
    <property type="match status" value="1"/>
</dbReference>
<comment type="caution">
    <text evidence="3">The sequence shown here is derived from an EMBL/GenBank/DDBJ whole genome shotgun (WGS) entry which is preliminary data.</text>
</comment>
<dbReference type="InterPro" id="IPR038087">
    <property type="entry name" value="RNAP_delta_N_dom_sf"/>
</dbReference>
<accession>A0A1G2D519</accession>
<protein>
    <recommendedName>
        <fullName evidence="2">HTH HARE-type domain-containing protein</fullName>
    </recommendedName>
</protein>
<dbReference type="InterPro" id="IPR007759">
    <property type="entry name" value="Asxl_HARE-HTH"/>
</dbReference>
<dbReference type="Proteomes" id="UP000177996">
    <property type="component" value="Unassembled WGS sequence"/>
</dbReference>
<proteinExistence type="predicted"/>
<dbReference type="InterPro" id="IPR011856">
    <property type="entry name" value="tRNA_endonuc-like_dom_sf"/>
</dbReference>
<feature type="domain" description="HTH HARE-type" evidence="2">
    <location>
        <begin position="2"/>
        <end position="75"/>
    </location>
</feature>
<dbReference type="Pfam" id="PF11645">
    <property type="entry name" value="PDDEXK_5"/>
    <property type="match status" value="1"/>
</dbReference>
<dbReference type="Gene3D" id="1.10.10.1250">
    <property type="entry name" value="RNA polymerase, subunit delta, N-terminal domain"/>
    <property type="match status" value="1"/>
</dbReference>
<dbReference type="Gene3D" id="3.40.1350.10">
    <property type="match status" value="1"/>
</dbReference>
<name>A0A1G2D519_9BACT</name>
<dbReference type="PROSITE" id="PS51913">
    <property type="entry name" value="HTH_HARE"/>
    <property type="match status" value="1"/>
</dbReference>
<evidence type="ECO:0000313" key="3">
    <source>
        <dbReference type="EMBL" id="OGZ08736.1"/>
    </source>
</evidence>
<evidence type="ECO:0000313" key="4">
    <source>
        <dbReference type="Proteomes" id="UP000177996"/>
    </source>
</evidence>
<dbReference type="InterPro" id="IPR021671">
    <property type="entry name" value="PD(D/E)XK_Endonuc"/>
</dbReference>
<dbReference type="EMBL" id="MHLL01000029">
    <property type="protein sequence ID" value="OGZ08736.1"/>
    <property type="molecule type" value="Genomic_DNA"/>
</dbReference>
<keyword evidence="1" id="KW-0804">Transcription</keyword>
<dbReference type="GO" id="GO:0003676">
    <property type="term" value="F:nucleic acid binding"/>
    <property type="evidence" value="ECO:0007669"/>
    <property type="project" value="InterPro"/>
</dbReference>
<evidence type="ECO:0000256" key="1">
    <source>
        <dbReference type="ARBA" id="ARBA00023163"/>
    </source>
</evidence>
<gene>
    <name evidence="3" type="ORF">A3D65_06190</name>
</gene>
<reference evidence="3 4" key="1">
    <citation type="journal article" date="2016" name="Nat. Commun.">
        <title>Thousands of microbial genomes shed light on interconnected biogeochemical processes in an aquifer system.</title>
        <authorList>
            <person name="Anantharaman K."/>
            <person name="Brown C.T."/>
            <person name="Hug L.A."/>
            <person name="Sharon I."/>
            <person name="Castelle C.J."/>
            <person name="Probst A.J."/>
            <person name="Thomas B.C."/>
            <person name="Singh A."/>
            <person name="Wilkins M.J."/>
            <person name="Karaoz U."/>
            <person name="Brodie E.L."/>
            <person name="Williams K.H."/>
            <person name="Hubbard S.S."/>
            <person name="Banfield J.F."/>
        </authorList>
    </citation>
    <scope>NUCLEOTIDE SEQUENCE [LARGE SCALE GENOMIC DNA]</scope>
</reference>
<evidence type="ECO:0000259" key="2">
    <source>
        <dbReference type="PROSITE" id="PS51913"/>
    </source>
</evidence>
<dbReference type="STRING" id="1798661.A3D65_06190"/>
<sequence length="252" mass="28386">MNSFKDIAYTILKEAGKPLHSKEVTKIALDRGWLKTAGKTPEATMNAQLVVDINSKKEKSRFVKTSPSIFGLNENIVVPEKVEVKKAEKIWTISKDVSTKQKGDIAEARIAELITLYGDTTLSCYKPISDDEGIDLIVKEKGSLRTMYIQVKSRFGDNPDEIFTATTKASGVVDNYSTAVIFCYFDTEEGDLWDYLWFVPAPDLIKLGNKLDGGRLLGFVAGRQKKESNKWDNYLIDKRDLANQIIAQMKRF</sequence>
<dbReference type="GO" id="GO:0006355">
    <property type="term" value="P:regulation of DNA-templated transcription"/>
    <property type="evidence" value="ECO:0007669"/>
    <property type="project" value="InterPro"/>
</dbReference>